<dbReference type="NCBIfam" id="TIGR04056">
    <property type="entry name" value="OMP_RagA_SusC"/>
    <property type="match status" value="1"/>
</dbReference>
<evidence type="ECO:0000256" key="6">
    <source>
        <dbReference type="ARBA" id="ARBA00023237"/>
    </source>
</evidence>
<evidence type="ECO:0000313" key="11">
    <source>
        <dbReference type="Proteomes" id="UP000071561"/>
    </source>
</evidence>
<dbReference type="Gene3D" id="2.40.170.20">
    <property type="entry name" value="TonB-dependent receptor, beta-barrel domain"/>
    <property type="match status" value="1"/>
</dbReference>
<dbReference type="RefSeq" id="WP_068398848.1">
    <property type="nucleotide sequence ID" value="NZ_CP014504.1"/>
</dbReference>
<evidence type="ECO:0000256" key="2">
    <source>
        <dbReference type="ARBA" id="ARBA00022448"/>
    </source>
</evidence>
<keyword evidence="4 7" id="KW-0812">Transmembrane</keyword>
<dbReference type="Pfam" id="PF07715">
    <property type="entry name" value="Plug"/>
    <property type="match status" value="1"/>
</dbReference>
<dbReference type="NCBIfam" id="TIGR04057">
    <property type="entry name" value="SusC_RagA_signa"/>
    <property type="match status" value="1"/>
</dbReference>
<dbReference type="AlphaFoldDB" id="A0A127VAX9"/>
<feature type="chain" id="PRO_5007280333" evidence="8">
    <location>
        <begin position="21"/>
        <end position="987"/>
    </location>
</feature>
<dbReference type="InterPro" id="IPR008969">
    <property type="entry name" value="CarboxyPept-like_regulatory"/>
</dbReference>
<keyword evidence="2 7" id="KW-0813">Transport</keyword>
<accession>A0A127VAX9</accession>
<feature type="signal peptide" evidence="8">
    <location>
        <begin position="1"/>
        <end position="20"/>
    </location>
</feature>
<keyword evidence="11" id="KW-1185">Reference proteome</keyword>
<dbReference type="InterPro" id="IPR039426">
    <property type="entry name" value="TonB-dep_rcpt-like"/>
</dbReference>
<organism evidence="10 11">
    <name type="scientific">Pedobacter cryoconitis</name>
    <dbReference type="NCBI Taxonomy" id="188932"/>
    <lineage>
        <taxon>Bacteria</taxon>
        <taxon>Pseudomonadati</taxon>
        <taxon>Bacteroidota</taxon>
        <taxon>Sphingobacteriia</taxon>
        <taxon>Sphingobacteriales</taxon>
        <taxon>Sphingobacteriaceae</taxon>
        <taxon>Pedobacter</taxon>
    </lineage>
</organism>
<dbReference type="EMBL" id="CP014504">
    <property type="protein sequence ID" value="AMP98503.1"/>
    <property type="molecule type" value="Genomic_DNA"/>
</dbReference>
<evidence type="ECO:0000256" key="5">
    <source>
        <dbReference type="ARBA" id="ARBA00023136"/>
    </source>
</evidence>
<dbReference type="SUPFAM" id="SSF56935">
    <property type="entry name" value="Porins"/>
    <property type="match status" value="1"/>
</dbReference>
<proteinExistence type="inferred from homology"/>
<dbReference type="SUPFAM" id="SSF49464">
    <property type="entry name" value="Carboxypeptidase regulatory domain-like"/>
    <property type="match status" value="1"/>
</dbReference>
<evidence type="ECO:0000256" key="7">
    <source>
        <dbReference type="PROSITE-ProRule" id="PRU01360"/>
    </source>
</evidence>
<dbReference type="InterPro" id="IPR012910">
    <property type="entry name" value="Plug_dom"/>
</dbReference>
<keyword evidence="3 7" id="KW-1134">Transmembrane beta strand</keyword>
<comment type="similarity">
    <text evidence="7">Belongs to the TonB-dependent receptor family.</text>
</comment>
<dbReference type="Proteomes" id="UP000071561">
    <property type="component" value="Chromosome"/>
</dbReference>
<keyword evidence="5 7" id="KW-0472">Membrane</keyword>
<evidence type="ECO:0000256" key="8">
    <source>
        <dbReference type="SAM" id="SignalP"/>
    </source>
</evidence>
<keyword evidence="6 7" id="KW-0998">Cell outer membrane</keyword>
<protein>
    <submittedName>
        <fullName evidence="10">TonB-dependent receptor</fullName>
    </submittedName>
</protein>
<dbReference type="FunFam" id="2.170.130.10:FF:000008">
    <property type="entry name" value="SusC/RagA family TonB-linked outer membrane protein"/>
    <property type="match status" value="1"/>
</dbReference>
<gene>
    <name evidence="10" type="ORF">AY601_1588</name>
</gene>
<evidence type="ECO:0000256" key="3">
    <source>
        <dbReference type="ARBA" id="ARBA00022452"/>
    </source>
</evidence>
<dbReference type="InterPro" id="IPR023996">
    <property type="entry name" value="TonB-dep_OMP_SusC/RagA"/>
</dbReference>
<evidence type="ECO:0000313" key="10">
    <source>
        <dbReference type="EMBL" id="AMP98503.1"/>
    </source>
</evidence>
<comment type="subcellular location">
    <subcellularLocation>
        <location evidence="1 7">Cell outer membrane</location>
        <topology evidence="1 7">Multi-pass membrane protein</topology>
    </subcellularLocation>
</comment>
<dbReference type="PATRIC" id="fig|188932.3.peg.1653"/>
<dbReference type="Gene3D" id="2.170.130.10">
    <property type="entry name" value="TonB-dependent receptor, plug domain"/>
    <property type="match status" value="1"/>
</dbReference>
<dbReference type="InterPro" id="IPR036942">
    <property type="entry name" value="Beta-barrel_TonB_sf"/>
</dbReference>
<evidence type="ECO:0000256" key="1">
    <source>
        <dbReference type="ARBA" id="ARBA00004571"/>
    </source>
</evidence>
<keyword evidence="10" id="KW-0675">Receptor</keyword>
<dbReference type="GO" id="GO:0009279">
    <property type="term" value="C:cell outer membrane"/>
    <property type="evidence" value="ECO:0007669"/>
    <property type="project" value="UniProtKB-SubCell"/>
</dbReference>
<name>A0A127VAX9_9SPHI</name>
<dbReference type="Pfam" id="PF13715">
    <property type="entry name" value="CarbopepD_reg_2"/>
    <property type="match status" value="1"/>
</dbReference>
<keyword evidence="8" id="KW-0732">Signal</keyword>
<feature type="domain" description="TonB-dependent receptor plug" evidence="9">
    <location>
        <begin position="114"/>
        <end position="221"/>
    </location>
</feature>
<evidence type="ECO:0000256" key="4">
    <source>
        <dbReference type="ARBA" id="ARBA00022692"/>
    </source>
</evidence>
<dbReference type="Gene3D" id="2.60.40.1120">
    <property type="entry name" value="Carboxypeptidase-like, regulatory domain"/>
    <property type="match status" value="1"/>
</dbReference>
<dbReference type="OrthoDB" id="9768177at2"/>
<reference evidence="10 11" key="1">
    <citation type="submission" date="2016-03" db="EMBL/GenBank/DDBJ databases">
        <title>Complete genome sequence of Pedobacter cryoconitis PAMC 27485.</title>
        <authorList>
            <person name="Lee J."/>
            <person name="Kim O.-S."/>
        </authorList>
    </citation>
    <scope>NUCLEOTIDE SEQUENCE [LARGE SCALE GENOMIC DNA]</scope>
    <source>
        <strain evidence="10 11">PAMC 27485</strain>
    </source>
</reference>
<dbReference type="KEGG" id="pcm:AY601_1588"/>
<dbReference type="InterPro" id="IPR023997">
    <property type="entry name" value="TonB-dep_OMP_SusC/RagA_CS"/>
</dbReference>
<sequence precursor="true">MSKFYLLTVGFCFFCSFLSAQTRKISGQVTDAKSGETLIGVSILVKGTSQGTSTDTNGKFSLNISGSEPVLVVNYVGYLKEEVNAGNQTQLQIKLTPNETALSEVVVIGYGTVKKRDLTGSVVSVKGEDIAKVPSSNPLESIQGKVPGVDITRSSGAASSGVNINIRGTRSISAGNGPLIIVDGVQYSSLQDLNPNDIASMEILKDASSTAIYGSRGANGVILITTKKGISGLATVSLNTYYGVSKVSRYPSVMNAEQYIEQRRQANRTTGNWSSPADDVKIFNSAEYSAIQNKEFLNYQDLIFHDGSQQDYQLGVRAGTEKTKVYFSLDYLDEKGVLKMDKSSRYTARLNLDQSIGKYFTTGMQGQFTHYEQDNRRDPLNQVNKISPLGTLYDNEGKFIAYPLAGTFVSPLADEQPNVYSNQTIINRTLLSAYMEFKPFKGLVARSNLGVNLNSDRTGTYADRFSLDRNGSVPKATYSASNGHLINIENYITYSKEIKDHAFTVTGINSLLYNRSDNIAASGENQLLKSQLFYGLGNTQNQAVNTAYTMNNLISFAGRLNYAYKGKYLLTATGRTDGSSKLAEGNKWAFFPSAAVAWRVSDEQFLKDNKIISDLKLKYSYGIAGSDNINSYSTQSSLSRIGFAYDDAPSLAYGYSPRVGNLALTWEKTKTSDFGLEIALFKNRITATVDYYDSKTYDLLLNRSLPPTDGVISVIQNIAKTRNKGIEVYISSKNIVNKDFQWTTNVSFSRNREKIVELAGGAQSDVLNSWFVGSPIQSFYDYEKIGIWQTADAAEAAKYGQKAGDIRVSDLNNDGKIDATNDRKIIGTNRPDWSGGLENTFTYKSWDLNIYLFARMGQTVYAEFLRRYDPQGINNSSTIINYWKPENASNDFPRPNKNISFNSTLYSTSLGYTDGSFIRLRNITLGYTVPKSTLEKSFIKSVRVYATARNPFTYTKSSLLKEYDPERGGSEGAPMTKLYTVGLNVTF</sequence>
<evidence type="ECO:0000259" key="9">
    <source>
        <dbReference type="Pfam" id="PF07715"/>
    </source>
</evidence>
<dbReference type="PROSITE" id="PS52016">
    <property type="entry name" value="TONB_DEPENDENT_REC_3"/>
    <property type="match status" value="1"/>
</dbReference>
<dbReference type="InterPro" id="IPR037066">
    <property type="entry name" value="Plug_dom_sf"/>
</dbReference>